<dbReference type="PANTHER" id="PTHR46735">
    <property type="entry name" value="CALPAIN, SMALL SUBUNIT 1 A-RELATED"/>
    <property type="match status" value="1"/>
</dbReference>
<evidence type="ECO:0000256" key="6">
    <source>
        <dbReference type="ARBA" id="ARBA00022807"/>
    </source>
</evidence>
<dbReference type="GO" id="GO:0005737">
    <property type="term" value="C:cytoplasm"/>
    <property type="evidence" value="ECO:0007669"/>
    <property type="project" value="UniProtKB-SubCell"/>
</dbReference>
<keyword evidence="8" id="KW-0472">Membrane</keyword>
<comment type="subcellular location">
    <subcellularLocation>
        <location evidence="2">Cytoplasm</location>
    </subcellularLocation>
    <subcellularLocation>
        <location evidence="1">Endomembrane system</location>
    </subcellularLocation>
</comment>
<reference evidence="10" key="1">
    <citation type="submission" date="2021-02" db="EMBL/GenBank/DDBJ databases">
        <title>Comparative genomics reveals that relaxation of natural selection precedes convergent phenotypic evolution of cavefish.</title>
        <authorList>
            <person name="Peng Z."/>
        </authorList>
    </citation>
    <scope>NUCLEOTIDE SEQUENCE</scope>
    <source>
        <tissue evidence="10">Muscle</tissue>
    </source>
</reference>
<keyword evidence="6" id="KW-0645">Protease</keyword>
<keyword evidence="11" id="KW-1185">Reference proteome</keyword>
<keyword evidence="7" id="KW-0106">Calcium</keyword>
<accession>A0A9W7W7U0</accession>
<dbReference type="Pfam" id="PF21875">
    <property type="entry name" value="CAPN13-like_C_EFh"/>
    <property type="match status" value="1"/>
</dbReference>
<keyword evidence="6" id="KW-0378">Hydrolase</keyword>
<dbReference type="InterPro" id="IPR036213">
    <property type="entry name" value="Calpain_III_sf"/>
</dbReference>
<protein>
    <submittedName>
        <fullName evidence="10">CAPN1 protein</fullName>
    </submittedName>
</protein>
<proteinExistence type="predicted"/>
<dbReference type="PROSITE" id="PS50222">
    <property type="entry name" value="EF_HAND_2"/>
    <property type="match status" value="1"/>
</dbReference>
<keyword evidence="6" id="KW-0788">Thiol protease</keyword>
<dbReference type="InterPro" id="IPR011992">
    <property type="entry name" value="EF-hand-dom_pair"/>
</dbReference>
<dbReference type="SUPFAM" id="SSF47473">
    <property type="entry name" value="EF-hand"/>
    <property type="match status" value="1"/>
</dbReference>
<evidence type="ECO:0000256" key="3">
    <source>
        <dbReference type="ARBA" id="ARBA00022490"/>
    </source>
</evidence>
<evidence type="ECO:0000256" key="1">
    <source>
        <dbReference type="ARBA" id="ARBA00004308"/>
    </source>
</evidence>
<organism evidence="10 11">
    <name type="scientific">Triplophysa rosa</name>
    <name type="common">Cave loach</name>
    <dbReference type="NCBI Taxonomy" id="992332"/>
    <lineage>
        <taxon>Eukaryota</taxon>
        <taxon>Metazoa</taxon>
        <taxon>Chordata</taxon>
        <taxon>Craniata</taxon>
        <taxon>Vertebrata</taxon>
        <taxon>Euteleostomi</taxon>
        <taxon>Actinopterygii</taxon>
        <taxon>Neopterygii</taxon>
        <taxon>Teleostei</taxon>
        <taxon>Ostariophysi</taxon>
        <taxon>Cypriniformes</taxon>
        <taxon>Nemacheilidae</taxon>
        <taxon>Triplophysa</taxon>
    </lineage>
</organism>
<evidence type="ECO:0000256" key="4">
    <source>
        <dbReference type="ARBA" id="ARBA00022723"/>
    </source>
</evidence>
<dbReference type="Gene3D" id="1.10.238.10">
    <property type="entry name" value="EF-hand"/>
    <property type="match status" value="1"/>
</dbReference>
<comment type="caution">
    <text evidence="10">The sequence shown here is derived from an EMBL/GenBank/DDBJ whole genome shotgun (WGS) entry which is preliminary data.</text>
</comment>
<evidence type="ECO:0000313" key="10">
    <source>
        <dbReference type="EMBL" id="KAI7790292.1"/>
    </source>
</evidence>
<dbReference type="PANTHER" id="PTHR46735:SF3">
    <property type="entry name" value="CALPAIN SMALL SUBUNIT 1-RELATED"/>
    <property type="match status" value="1"/>
</dbReference>
<keyword evidence="3" id="KW-0963">Cytoplasm</keyword>
<dbReference type="CDD" id="cd16195">
    <property type="entry name" value="EFh_PEF_CAPN13_14"/>
    <property type="match status" value="1"/>
</dbReference>
<evidence type="ECO:0000256" key="2">
    <source>
        <dbReference type="ARBA" id="ARBA00004496"/>
    </source>
</evidence>
<gene>
    <name evidence="10" type="ORF">IRJ41_019972</name>
</gene>
<dbReference type="InterPro" id="IPR054069">
    <property type="entry name" value="CAPN3/13-like_C_EFh"/>
</dbReference>
<dbReference type="GO" id="GO:0008234">
    <property type="term" value="F:cysteine-type peptidase activity"/>
    <property type="evidence" value="ECO:0007669"/>
    <property type="project" value="UniProtKB-KW"/>
</dbReference>
<dbReference type="GO" id="GO:0005509">
    <property type="term" value="F:calcium ion binding"/>
    <property type="evidence" value="ECO:0007669"/>
    <property type="project" value="InterPro"/>
</dbReference>
<keyword evidence="5" id="KW-0677">Repeat</keyword>
<name>A0A9W7W7U0_TRIRA</name>
<keyword evidence="4" id="KW-0479">Metal-binding</keyword>
<evidence type="ECO:0000313" key="11">
    <source>
        <dbReference type="Proteomes" id="UP001059041"/>
    </source>
</evidence>
<dbReference type="AlphaFoldDB" id="A0A9W7W7U0"/>
<evidence type="ECO:0000256" key="7">
    <source>
        <dbReference type="ARBA" id="ARBA00022837"/>
    </source>
</evidence>
<sequence>MRSEGKFGASFFQKVKPVEISGKFEYVRQVTKFFRLEPGHYLIVPYTHTPNQNAEFFMSILCKNEIHIEKDTERTEKDFLVDFTKVHYTDQVDEESKNKKQNVALFRQYSDQYKDVDAWQLQQHLHQNLGDTKVSEGFGLDTCRSLIAMSDSSIAGKLDGSEFMHLWNRILKYKEIFYSMDSTKDCALSLNELRNALEKTGMHLNEDILTLMTVRYGGASEQISLEGFICLVMRLNCMASIFQRLCDGGKVTLDESEVILYKTSHYF</sequence>
<dbReference type="Proteomes" id="UP001059041">
    <property type="component" value="Unassembled WGS sequence"/>
</dbReference>
<dbReference type="GO" id="GO:0012505">
    <property type="term" value="C:endomembrane system"/>
    <property type="evidence" value="ECO:0007669"/>
    <property type="project" value="UniProtKB-SubCell"/>
</dbReference>
<dbReference type="InterPro" id="IPR022682">
    <property type="entry name" value="Calpain_domain_III"/>
</dbReference>
<dbReference type="InterPro" id="IPR002048">
    <property type="entry name" value="EF_hand_dom"/>
</dbReference>
<dbReference type="Gene3D" id="2.60.120.380">
    <property type="match status" value="1"/>
</dbReference>
<dbReference type="Pfam" id="PF01067">
    <property type="entry name" value="Calpain_III"/>
    <property type="match status" value="1"/>
</dbReference>
<dbReference type="EMBL" id="JAFHDT010000182">
    <property type="protein sequence ID" value="KAI7790292.1"/>
    <property type="molecule type" value="Genomic_DNA"/>
</dbReference>
<dbReference type="SUPFAM" id="SSF49758">
    <property type="entry name" value="Calpain large subunit, middle domain (domain III)"/>
    <property type="match status" value="1"/>
</dbReference>
<evidence type="ECO:0000256" key="5">
    <source>
        <dbReference type="ARBA" id="ARBA00022737"/>
    </source>
</evidence>
<evidence type="ECO:0000256" key="8">
    <source>
        <dbReference type="ARBA" id="ARBA00023136"/>
    </source>
</evidence>
<feature type="domain" description="EF-hand" evidence="9">
    <location>
        <begin position="168"/>
        <end position="203"/>
    </location>
</feature>
<evidence type="ECO:0000259" key="9">
    <source>
        <dbReference type="PROSITE" id="PS50222"/>
    </source>
</evidence>